<dbReference type="Proteomes" id="UP001497382">
    <property type="component" value="Unassembled WGS sequence"/>
</dbReference>
<keyword evidence="3 5" id="KW-0863">Zinc-finger</keyword>
<proteinExistence type="predicted"/>
<evidence type="ECO:0000313" key="8">
    <source>
        <dbReference type="Proteomes" id="UP001497382"/>
    </source>
</evidence>
<evidence type="ECO:0000313" key="7">
    <source>
        <dbReference type="EMBL" id="CAL1299922.1"/>
    </source>
</evidence>
<keyword evidence="2" id="KW-0677">Repeat</keyword>
<gene>
    <name evidence="7" type="ORF">LARSCL_LOCUS21636</name>
</gene>
<comment type="caution">
    <text evidence="7">The sequence shown here is derived from an EMBL/GenBank/DDBJ whole genome shotgun (WGS) entry which is preliminary data.</text>
</comment>
<dbReference type="SUPFAM" id="SSF57667">
    <property type="entry name" value="beta-beta-alpha zinc fingers"/>
    <property type="match status" value="1"/>
</dbReference>
<dbReference type="PROSITE" id="PS50157">
    <property type="entry name" value="ZINC_FINGER_C2H2_2"/>
    <property type="match status" value="2"/>
</dbReference>
<evidence type="ECO:0000256" key="5">
    <source>
        <dbReference type="PROSITE-ProRule" id="PRU00042"/>
    </source>
</evidence>
<protein>
    <recommendedName>
        <fullName evidence="6">C2H2-type domain-containing protein</fullName>
    </recommendedName>
</protein>
<evidence type="ECO:0000256" key="3">
    <source>
        <dbReference type="ARBA" id="ARBA00022771"/>
    </source>
</evidence>
<dbReference type="AlphaFoldDB" id="A0AAV2BVM2"/>
<dbReference type="InterPro" id="IPR013087">
    <property type="entry name" value="Znf_C2H2_type"/>
</dbReference>
<dbReference type="GO" id="GO:0003682">
    <property type="term" value="F:chromatin binding"/>
    <property type="evidence" value="ECO:0007669"/>
    <property type="project" value="UniProtKB-ARBA"/>
</dbReference>
<accession>A0AAV2BVM2</accession>
<dbReference type="Gene3D" id="3.30.160.60">
    <property type="entry name" value="Classic Zinc Finger"/>
    <property type="match status" value="2"/>
</dbReference>
<keyword evidence="4" id="KW-0862">Zinc</keyword>
<reference evidence="7 8" key="1">
    <citation type="submission" date="2024-04" db="EMBL/GenBank/DDBJ databases">
        <authorList>
            <person name="Rising A."/>
            <person name="Reimegard J."/>
            <person name="Sonavane S."/>
            <person name="Akerstrom W."/>
            <person name="Nylinder S."/>
            <person name="Hedman E."/>
            <person name="Kallberg Y."/>
        </authorList>
    </citation>
    <scope>NUCLEOTIDE SEQUENCE [LARGE SCALE GENOMIC DNA]</scope>
</reference>
<evidence type="ECO:0000256" key="4">
    <source>
        <dbReference type="ARBA" id="ARBA00022833"/>
    </source>
</evidence>
<dbReference type="GO" id="GO:0008270">
    <property type="term" value="F:zinc ion binding"/>
    <property type="evidence" value="ECO:0007669"/>
    <property type="project" value="UniProtKB-KW"/>
</dbReference>
<dbReference type="PANTHER" id="PTHR23235:SF120">
    <property type="entry name" value="KRUPPEL-LIKE FACTOR 15"/>
    <property type="match status" value="1"/>
</dbReference>
<sequence length="83" mass="9790">MLGNSYDDSSLTFCSKKQSAWAKRRSKLHRCIYCNYTTFYTTTLQNHLLIHTGEKPYSCHICGKRFNRKSSSQRHLITHKLTF</sequence>
<dbReference type="SMART" id="SM00355">
    <property type="entry name" value="ZnF_C2H2"/>
    <property type="match status" value="2"/>
</dbReference>
<evidence type="ECO:0000259" key="6">
    <source>
        <dbReference type="PROSITE" id="PS50157"/>
    </source>
</evidence>
<dbReference type="EMBL" id="CAXIEN010000524">
    <property type="protein sequence ID" value="CAL1299922.1"/>
    <property type="molecule type" value="Genomic_DNA"/>
</dbReference>
<dbReference type="GO" id="GO:0000978">
    <property type="term" value="F:RNA polymerase II cis-regulatory region sequence-specific DNA binding"/>
    <property type="evidence" value="ECO:0007669"/>
    <property type="project" value="TreeGrafter"/>
</dbReference>
<feature type="domain" description="C2H2-type" evidence="6">
    <location>
        <begin position="29"/>
        <end position="56"/>
    </location>
</feature>
<dbReference type="GO" id="GO:0000981">
    <property type="term" value="F:DNA-binding transcription factor activity, RNA polymerase II-specific"/>
    <property type="evidence" value="ECO:0007669"/>
    <property type="project" value="TreeGrafter"/>
</dbReference>
<dbReference type="PROSITE" id="PS00028">
    <property type="entry name" value="ZINC_FINGER_C2H2_1"/>
    <property type="match status" value="1"/>
</dbReference>
<organism evidence="7 8">
    <name type="scientific">Larinioides sclopetarius</name>
    <dbReference type="NCBI Taxonomy" id="280406"/>
    <lineage>
        <taxon>Eukaryota</taxon>
        <taxon>Metazoa</taxon>
        <taxon>Ecdysozoa</taxon>
        <taxon>Arthropoda</taxon>
        <taxon>Chelicerata</taxon>
        <taxon>Arachnida</taxon>
        <taxon>Araneae</taxon>
        <taxon>Araneomorphae</taxon>
        <taxon>Entelegynae</taxon>
        <taxon>Araneoidea</taxon>
        <taxon>Araneidae</taxon>
        <taxon>Larinioides</taxon>
    </lineage>
</organism>
<evidence type="ECO:0000256" key="2">
    <source>
        <dbReference type="ARBA" id="ARBA00022737"/>
    </source>
</evidence>
<feature type="domain" description="C2H2-type" evidence="6">
    <location>
        <begin position="57"/>
        <end position="79"/>
    </location>
</feature>
<dbReference type="InterPro" id="IPR036236">
    <property type="entry name" value="Znf_C2H2_sf"/>
</dbReference>
<dbReference type="FunFam" id="3.30.160.60:FF:000690">
    <property type="entry name" value="Zinc finger protein 354C"/>
    <property type="match status" value="1"/>
</dbReference>
<name>A0AAV2BVM2_9ARAC</name>
<keyword evidence="8" id="KW-1185">Reference proteome</keyword>
<dbReference type="PANTHER" id="PTHR23235">
    <property type="entry name" value="KRUEPPEL-LIKE TRANSCRIPTION FACTOR"/>
    <property type="match status" value="1"/>
</dbReference>
<evidence type="ECO:0000256" key="1">
    <source>
        <dbReference type="ARBA" id="ARBA00022723"/>
    </source>
</evidence>
<keyword evidence="1" id="KW-0479">Metal-binding</keyword>